<sequence length="131" mass="14574">MISLCYACLLKPGVPLTSSSDSEDDIEAPLLSGDVYTHPFDRVRIQEPVQVVASAKQRDSLAKPISESPNIHKQTRPCHKQNPHQHVQSPAEPRITTRSPVFSPYKYFPTLPPHQPVKSQLHSLNSSPTSK</sequence>
<accession>A0AAW0M458</accession>
<feature type="compositionally biased region" description="Basic residues" evidence="1">
    <location>
        <begin position="73"/>
        <end position="83"/>
    </location>
</feature>
<feature type="compositionally biased region" description="Polar residues" evidence="1">
    <location>
        <begin position="117"/>
        <end position="131"/>
    </location>
</feature>
<proteinExistence type="predicted"/>
<comment type="caution">
    <text evidence="2">The sequence shown here is derived from an EMBL/GenBank/DDBJ whole genome shotgun (WGS) entry which is preliminary data.</text>
</comment>
<dbReference type="AlphaFoldDB" id="A0AAW0M458"/>
<evidence type="ECO:0000256" key="1">
    <source>
        <dbReference type="SAM" id="MobiDB-lite"/>
    </source>
</evidence>
<name>A0AAW0M458_QUESU</name>
<reference evidence="2" key="1">
    <citation type="submission" date="2017-12" db="EMBL/GenBank/DDBJ databases">
        <authorList>
            <person name="Barbosa P."/>
            <person name="Usie A."/>
            <person name="Ramos A.M."/>
        </authorList>
    </citation>
    <scope>NUCLEOTIDE SEQUENCE</scope>
    <source>
        <strain evidence="2">HL8</strain>
        <tissue evidence="2">Leaves</tissue>
    </source>
</reference>
<reference evidence="2" key="3">
    <citation type="submission" date="2023-07" db="EMBL/GenBank/DDBJ databases">
        <title>An improved reference 1 genome and first organelle genomes of Quercus suber.</title>
        <authorList>
            <consortium name="Genosuber Consortium"/>
            <person name="Usie A."/>
            <person name="Serra O."/>
            <person name="Barros P."/>
        </authorList>
    </citation>
    <scope>NUCLEOTIDE SEQUENCE</scope>
    <source>
        <strain evidence="2">HL8</strain>
        <tissue evidence="2">Leaves</tissue>
    </source>
</reference>
<protein>
    <submittedName>
        <fullName evidence="2">Uncharacterized protein</fullName>
    </submittedName>
</protein>
<evidence type="ECO:0000313" key="2">
    <source>
        <dbReference type="EMBL" id="KAK7858352.1"/>
    </source>
</evidence>
<dbReference type="EMBL" id="PKMF04000020">
    <property type="protein sequence ID" value="KAK7858352.1"/>
    <property type="molecule type" value="Genomic_DNA"/>
</dbReference>
<feature type="region of interest" description="Disordered" evidence="1">
    <location>
        <begin position="55"/>
        <end position="131"/>
    </location>
</feature>
<organism evidence="2">
    <name type="scientific">Quercus suber</name>
    <name type="common">Cork oak</name>
    <dbReference type="NCBI Taxonomy" id="58331"/>
    <lineage>
        <taxon>Eukaryota</taxon>
        <taxon>Viridiplantae</taxon>
        <taxon>Streptophyta</taxon>
        <taxon>Embryophyta</taxon>
        <taxon>Tracheophyta</taxon>
        <taxon>Spermatophyta</taxon>
        <taxon>Magnoliopsida</taxon>
        <taxon>eudicotyledons</taxon>
        <taxon>Gunneridae</taxon>
        <taxon>Pentapetalae</taxon>
        <taxon>rosids</taxon>
        <taxon>fabids</taxon>
        <taxon>Fagales</taxon>
        <taxon>Fagaceae</taxon>
        <taxon>Quercus</taxon>
    </lineage>
</organism>
<reference evidence="2" key="2">
    <citation type="journal article" date="2018" name="Sci. Data">
        <title>The draft genome sequence of cork oak.</title>
        <authorList>
            <person name="Ramos A.M."/>
            <person name="Usie A."/>
            <person name="Barbosa P."/>
            <person name="Barros P.M."/>
            <person name="Capote T."/>
            <person name="Chaves I."/>
            <person name="Simoes F."/>
            <person name="Abreu I."/>
            <person name="Carrasquinho I."/>
            <person name="Faro C."/>
            <person name="Guimaraes J.B."/>
            <person name="Mendonca D."/>
            <person name="Nobrega F."/>
            <person name="Rodrigues L."/>
            <person name="Saibo N.J.M."/>
            <person name="Varela M.C."/>
            <person name="Egas C."/>
            <person name="Matos J."/>
            <person name="Miguel C.M."/>
            <person name="Oliveira M.M."/>
            <person name="Ricardo C.P."/>
            <person name="Goncalves S."/>
        </authorList>
    </citation>
    <scope>NUCLEOTIDE SEQUENCE [LARGE SCALE GENOMIC DNA]</scope>
    <source>
        <strain evidence="2">HL8</strain>
    </source>
</reference>
<gene>
    <name evidence="2" type="ORF">CFP56_013050</name>
</gene>